<reference evidence="1" key="1">
    <citation type="journal article" date="2008" name="Nature">
        <title>The amphioxus genome and the evolution of the chordate karyotype.</title>
        <authorList>
            <consortium name="US DOE Joint Genome Institute (JGI-PGF)"/>
            <person name="Putnam N.H."/>
            <person name="Butts T."/>
            <person name="Ferrier D.E.K."/>
            <person name="Furlong R.F."/>
            <person name="Hellsten U."/>
            <person name="Kawashima T."/>
            <person name="Robinson-Rechavi M."/>
            <person name="Shoguchi E."/>
            <person name="Terry A."/>
            <person name="Yu J.-K."/>
            <person name="Benito-Gutierrez E.L."/>
            <person name="Dubchak I."/>
            <person name="Garcia-Fernandez J."/>
            <person name="Gibson-Brown J.J."/>
            <person name="Grigoriev I.V."/>
            <person name="Horton A.C."/>
            <person name="de Jong P.J."/>
            <person name="Jurka J."/>
            <person name="Kapitonov V.V."/>
            <person name="Kohara Y."/>
            <person name="Kuroki Y."/>
            <person name="Lindquist E."/>
            <person name="Lucas S."/>
            <person name="Osoegawa K."/>
            <person name="Pennacchio L.A."/>
            <person name="Salamov A.A."/>
            <person name="Satou Y."/>
            <person name="Sauka-Spengler T."/>
            <person name="Schmutz J."/>
            <person name="Shin-I T."/>
            <person name="Toyoda A."/>
            <person name="Bronner-Fraser M."/>
            <person name="Fujiyama A."/>
            <person name="Holland L.Z."/>
            <person name="Holland P.W.H."/>
            <person name="Satoh N."/>
            <person name="Rokhsar D.S."/>
        </authorList>
    </citation>
    <scope>NUCLEOTIDE SEQUENCE [LARGE SCALE GENOMIC DNA]</scope>
    <source>
        <strain evidence="1">S238N-H82</strain>
        <tissue evidence="1">Testes</tissue>
    </source>
</reference>
<name>C3YB62_BRAFL</name>
<dbReference type="AlphaFoldDB" id="C3YB62"/>
<dbReference type="EMBL" id="GG666496">
    <property type="protein sequence ID" value="EEN62524.1"/>
    <property type="molecule type" value="Genomic_DNA"/>
</dbReference>
<dbReference type="InParanoid" id="C3YB62"/>
<protein>
    <submittedName>
        <fullName evidence="1">Uncharacterized protein</fullName>
    </submittedName>
</protein>
<evidence type="ECO:0000313" key="1">
    <source>
        <dbReference type="EMBL" id="EEN62524.1"/>
    </source>
</evidence>
<accession>C3YB62</accession>
<sequence>MLKASVYFGLQCGETTGISTTKELLLLTRDHPLIKGGVRTTGKVNIMELTKRTLKEAKDKCWLSHDAACESLYKSIPAVLPTLDHATTALALDLAEEVGDFGCPLCGIRRLLCTFFSLLM</sequence>
<organism>
    <name type="scientific">Branchiostoma floridae</name>
    <name type="common">Florida lancelet</name>
    <name type="synonym">Amphioxus</name>
    <dbReference type="NCBI Taxonomy" id="7739"/>
    <lineage>
        <taxon>Eukaryota</taxon>
        <taxon>Metazoa</taxon>
        <taxon>Chordata</taxon>
        <taxon>Cephalochordata</taxon>
        <taxon>Leptocardii</taxon>
        <taxon>Amphioxiformes</taxon>
        <taxon>Branchiostomatidae</taxon>
        <taxon>Branchiostoma</taxon>
    </lineage>
</organism>
<gene>
    <name evidence="1" type="ORF">BRAFLDRAFT_91902</name>
</gene>
<proteinExistence type="predicted"/>